<name>A0A1F7WNT8_9BACT</name>
<comment type="caution">
    <text evidence="1">The sequence shown here is derived from an EMBL/GenBank/DDBJ whole genome shotgun (WGS) entry which is preliminary data.</text>
</comment>
<evidence type="ECO:0000313" key="2">
    <source>
        <dbReference type="Proteomes" id="UP000177091"/>
    </source>
</evidence>
<gene>
    <name evidence="1" type="ORF">A2112_00275</name>
</gene>
<protein>
    <submittedName>
        <fullName evidence="1">Uncharacterized protein</fullName>
    </submittedName>
</protein>
<organism evidence="1 2">
    <name type="scientific">Candidatus Woesebacteria bacterium GWA1_42_12</name>
    <dbReference type="NCBI Taxonomy" id="1802472"/>
    <lineage>
        <taxon>Bacteria</taxon>
        <taxon>Candidatus Woeseibacteriota</taxon>
    </lineage>
</organism>
<sequence>MEFSIVNPAIASIDDPPVPPHNDLTFPYRATVTGVSPGFTELRATAYMGGVAACGYGTLVDPVPADINVSNASSWWQVKNGDVIVNADIISPIPASCSLPVCDPAFIVTPLGGYPGIPSYAGGVFDVSSGIPPGTVSSTGWLAQASYNAQTDYNYAFFERLVPGDADRNVISVADTINPNYLKNQADSQFPSPDGYFWFFRTGDLTLRGEPTLASTKVILFVNGNLTIDGNIKINPGTGFFMAIASGNITVNPGVENPGGGFDLEGVFVTNGNFTTSSAGPETDDPIQIRGMVAAYGMVDPNKDLTDNSTTPAELFEYAPDLLFNIPPSLQLKRTRWKEVAP</sequence>
<dbReference type="EMBL" id="MGFK01000018">
    <property type="protein sequence ID" value="OGM04187.1"/>
    <property type="molecule type" value="Genomic_DNA"/>
</dbReference>
<accession>A0A1F7WNT8</accession>
<evidence type="ECO:0000313" key="1">
    <source>
        <dbReference type="EMBL" id="OGM04187.1"/>
    </source>
</evidence>
<dbReference type="Proteomes" id="UP000177091">
    <property type="component" value="Unassembled WGS sequence"/>
</dbReference>
<proteinExistence type="predicted"/>
<dbReference type="AlphaFoldDB" id="A0A1F7WNT8"/>
<reference evidence="1 2" key="1">
    <citation type="journal article" date="2016" name="Nat. Commun.">
        <title>Thousands of microbial genomes shed light on interconnected biogeochemical processes in an aquifer system.</title>
        <authorList>
            <person name="Anantharaman K."/>
            <person name="Brown C.T."/>
            <person name="Hug L.A."/>
            <person name="Sharon I."/>
            <person name="Castelle C.J."/>
            <person name="Probst A.J."/>
            <person name="Thomas B.C."/>
            <person name="Singh A."/>
            <person name="Wilkins M.J."/>
            <person name="Karaoz U."/>
            <person name="Brodie E.L."/>
            <person name="Williams K.H."/>
            <person name="Hubbard S.S."/>
            <person name="Banfield J.F."/>
        </authorList>
    </citation>
    <scope>NUCLEOTIDE SEQUENCE [LARGE SCALE GENOMIC DNA]</scope>
</reference>